<dbReference type="PANTHER" id="PTHR47911:SF1">
    <property type="entry name" value="OS06G0664400 PROTEIN"/>
    <property type="match status" value="1"/>
</dbReference>
<dbReference type="EMBL" id="CP136890">
    <property type="protein sequence ID" value="WOK94732.1"/>
    <property type="molecule type" value="Genomic_DNA"/>
</dbReference>
<evidence type="ECO:0000256" key="1">
    <source>
        <dbReference type="SAM" id="MobiDB-lite"/>
    </source>
</evidence>
<organism evidence="2 3">
    <name type="scientific">Canna indica</name>
    <name type="common">Indian-shot</name>
    <dbReference type="NCBI Taxonomy" id="4628"/>
    <lineage>
        <taxon>Eukaryota</taxon>
        <taxon>Viridiplantae</taxon>
        <taxon>Streptophyta</taxon>
        <taxon>Embryophyta</taxon>
        <taxon>Tracheophyta</taxon>
        <taxon>Spermatophyta</taxon>
        <taxon>Magnoliopsida</taxon>
        <taxon>Liliopsida</taxon>
        <taxon>Zingiberales</taxon>
        <taxon>Cannaceae</taxon>
        <taxon>Canna</taxon>
    </lineage>
</organism>
<dbReference type="AlphaFoldDB" id="A0AAQ3Q3I8"/>
<dbReference type="PANTHER" id="PTHR47911">
    <property type="entry name" value="HYDROXYPROLINE-RICH GLYCOPROTEIN-LIKE"/>
    <property type="match status" value="1"/>
</dbReference>
<sequence length="449" mass="49101">MQGFGKLAAARGRPTSATAYAAAAAYSALAGAGGGGRGRGRGSGPPPRVPGQSIPDGDDEDIFSPPGVGRGRGHPVLPSSPVLPSFSSWMSKPSAAGRGSGRFAPAPPDPSEQSDKSQVKEPIFFTREDVDVGPVDKPQFADADEVKRFPRTLSPGLTGAGRGKPPRPAEPDSRPREENRHLRQRPAPRPGSETSGQTTGQQKLGHEEAVKRAVEVLSRGGRGGGRGPGRGRGGRAMMRGRGRGGRSRGQGSEEAEEDMGIYLGDNADGEKLEKRLGEERMKRLNEAFEEMSSRALPSPQEDAYFEALHTNNMIEYEPEYLVDFDNPDIDEKPPMSLHEALEKAKPFLMAYEGIQSQEEWEEAVKEIMERLPYMKELMDMYCGPDRVTAKQQQEELERVAKTLPENIPSSVKRFTDQAVLSLQSNPGWGFDKKCQFMDKLVWEVSQHYK</sequence>
<accession>A0AAQ3Q3I8</accession>
<feature type="compositionally biased region" description="Basic and acidic residues" evidence="1">
    <location>
        <begin position="167"/>
        <end position="181"/>
    </location>
</feature>
<dbReference type="Proteomes" id="UP001327560">
    <property type="component" value="Chromosome 1"/>
</dbReference>
<evidence type="ECO:0000313" key="2">
    <source>
        <dbReference type="EMBL" id="WOK94732.1"/>
    </source>
</evidence>
<reference evidence="2 3" key="1">
    <citation type="submission" date="2023-10" db="EMBL/GenBank/DDBJ databases">
        <title>Chromosome-scale genome assembly provides insights into flower coloration mechanisms of Canna indica.</title>
        <authorList>
            <person name="Li C."/>
        </authorList>
    </citation>
    <scope>NUCLEOTIDE SEQUENCE [LARGE SCALE GENOMIC DNA]</scope>
    <source>
        <tissue evidence="2">Flower</tissue>
    </source>
</reference>
<evidence type="ECO:0008006" key="4">
    <source>
        <dbReference type="Google" id="ProtNLM"/>
    </source>
</evidence>
<feature type="compositionally biased region" description="Gly residues" evidence="1">
    <location>
        <begin position="220"/>
        <end position="231"/>
    </location>
</feature>
<feature type="compositionally biased region" description="Polar residues" evidence="1">
    <location>
        <begin position="192"/>
        <end position="202"/>
    </location>
</feature>
<proteinExistence type="predicted"/>
<feature type="region of interest" description="Disordered" evidence="1">
    <location>
        <begin position="30"/>
        <end position="266"/>
    </location>
</feature>
<feature type="compositionally biased region" description="Low complexity" evidence="1">
    <location>
        <begin position="74"/>
        <end position="88"/>
    </location>
</feature>
<protein>
    <recommendedName>
        <fullName evidence="4">Hydroxyproline-rich glycoprotein family protein</fullName>
    </recommendedName>
</protein>
<gene>
    <name evidence="2" type="ORF">Cni_G03437</name>
</gene>
<feature type="compositionally biased region" description="Gly residues" evidence="1">
    <location>
        <begin position="31"/>
        <end position="43"/>
    </location>
</feature>
<keyword evidence="3" id="KW-1185">Reference proteome</keyword>
<feature type="compositionally biased region" description="Basic and acidic residues" evidence="1">
    <location>
        <begin position="204"/>
        <end position="214"/>
    </location>
</feature>
<name>A0AAQ3Q3I8_9LILI</name>
<evidence type="ECO:0000313" key="3">
    <source>
        <dbReference type="Proteomes" id="UP001327560"/>
    </source>
</evidence>